<accession>A0ABP5C3A6</accession>
<keyword evidence="3" id="KW-1185">Reference proteome</keyword>
<protein>
    <submittedName>
        <fullName evidence="2">Uncharacterized protein</fullName>
    </submittedName>
</protein>
<comment type="caution">
    <text evidence="2">The sequence shown here is derived from an EMBL/GenBank/DDBJ whole genome shotgun (WGS) entry which is preliminary data.</text>
</comment>
<dbReference type="Proteomes" id="UP001501116">
    <property type="component" value="Unassembled WGS sequence"/>
</dbReference>
<gene>
    <name evidence="2" type="ORF">GCM10009754_27570</name>
</gene>
<reference evidence="3" key="1">
    <citation type="journal article" date="2019" name="Int. J. Syst. Evol. Microbiol.">
        <title>The Global Catalogue of Microorganisms (GCM) 10K type strain sequencing project: providing services to taxonomists for standard genome sequencing and annotation.</title>
        <authorList>
            <consortium name="The Broad Institute Genomics Platform"/>
            <consortium name="The Broad Institute Genome Sequencing Center for Infectious Disease"/>
            <person name="Wu L."/>
            <person name="Ma J."/>
        </authorList>
    </citation>
    <scope>NUCLEOTIDE SEQUENCE [LARGE SCALE GENOMIC DNA]</scope>
    <source>
        <strain evidence="3">JCM 14545</strain>
    </source>
</reference>
<dbReference type="RefSeq" id="WP_344417531.1">
    <property type="nucleotide sequence ID" value="NZ_BAAANN010000009.1"/>
</dbReference>
<name>A0ABP5C3A6_9PSEU</name>
<feature type="region of interest" description="Disordered" evidence="1">
    <location>
        <begin position="1"/>
        <end position="47"/>
    </location>
</feature>
<feature type="compositionally biased region" description="Basic and acidic residues" evidence="1">
    <location>
        <begin position="1"/>
        <end position="10"/>
    </location>
</feature>
<evidence type="ECO:0000313" key="3">
    <source>
        <dbReference type="Proteomes" id="UP001501116"/>
    </source>
</evidence>
<sequence>MAKREGKENAAAEEPTPIYDEAVSRANGEGASSEQADDAKDSGRHRT</sequence>
<proteinExistence type="predicted"/>
<dbReference type="EMBL" id="BAAANN010000009">
    <property type="protein sequence ID" value="GAA1956199.1"/>
    <property type="molecule type" value="Genomic_DNA"/>
</dbReference>
<evidence type="ECO:0000313" key="2">
    <source>
        <dbReference type="EMBL" id="GAA1956199.1"/>
    </source>
</evidence>
<evidence type="ECO:0000256" key="1">
    <source>
        <dbReference type="SAM" id="MobiDB-lite"/>
    </source>
</evidence>
<feature type="compositionally biased region" description="Basic and acidic residues" evidence="1">
    <location>
        <begin position="37"/>
        <end position="47"/>
    </location>
</feature>
<organism evidence="2 3">
    <name type="scientific">Amycolatopsis minnesotensis</name>
    <dbReference type="NCBI Taxonomy" id="337894"/>
    <lineage>
        <taxon>Bacteria</taxon>
        <taxon>Bacillati</taxon>
        <taxon>Actinomycetota</taxon>
        <taxon>Actinomycetes</taxon>
        <taxon>Pseudonocardiales</taxon>
        <taxon>Pseudonocardiaceae</taxon>
        <taxon>Amycolatopsis</taxon>
    </lineage>
</organism>